<reference evidence="9 10" key="1">
    <citation type="submission" date="2013-05" db="EMBL/GenBank/DDBJ databases">
        <title>Drechslerella stenobrocha genome reveals carnivorous origination and mechanical trapping mechanism of predatory fungi.</title>
        <authorList>
            <person name="Liu X."/>
            <person name="Zhang W."/>
            <person name="Liu K."/>
        </authorList>
    </citation>
    <scope>NUCLEOTIDE SEQUENCE [LARGE SCALE GENOMIC DNA]</scope>
    <source>
        <strain evidence="9 10">248</strain>
    </source>
</reference>
<feature type="domain" description="Peptidase M48" evidence="8">
    <location>
        <begin position="163"/>
        <end position="340"/>
    </location>
</feature>
<keyword evidence="1 6" id="KW-0645">Protease</keyword>
<dbReference type="CDD" id="cd07331">
    <property type="entry name" value="M48C_Oma1_like"/>
    <property type="match status" value="1"/>
</dbReference>
<dbReference type="Proteomes" id="UP000024837">
    <property type="component" value="Unassembled WGS sequence"/>
</dbReference>
<evidence type="ECO:0000256" key="6">
    <source>
        <dbReference type="RuleBase" id="RU003983"/>
    </source>
</evidence>
<dbReference type="GO" id="GO:0046872">
    <property type="term" value="F:metal ion binding"/>
    <property type="evidence" value="ECO:0007669"/>
    <property type="project" value="UniProtKB-KW"/>
</dbReference>
<dbReference type="Gene3D" id="3.30.2010.10">
    <property type="entry name" value="Metalloproteases ('zincins'), catalytic domain"/>
    <property type="match status" value="1"/>
</dbReference>
<accession>W7HU53</accession>
<sequence length="377" mass="42117">MLPFLRAAARRAGAGAGATLRTPFPAVTTLPRFPSIPTSTPPRLLLPRSTPTRPTSTPPRFFHTSAPQQSAYYRRHQRSQRLRAGLLNLLLRWASRPTFFFEVAGLGGLTGCFYLYHVEEVPVSGRRRFNVISPEFEQQLGEGQYAEIQRQFQHKILPERDARVRQVQRVLDRLIPNSGLPATYDWKVTVIDSPETNAFVIPGGKVFVFTGILPICADDDGLAAVLGHEIGHNVARHVAEQMSRGIFLLATAWIVELLWGVPGGLSQSLLQLAIDRPRSRAQESEADYIGLLMMAKSCYDPKAAVTLWQRMQVVEQTHKVPPELLSTHPSSHRRQVELEALLPQAYQVAVDADCSLTTLFGMTKRLRCTQPLTPMLI</sequence>
<gene>
    <name evidence="9" type="ORF">DRE_03731</name>
</gene>
<keyword evidence="2" id="KW-0479">Metal-binding</keyword>
<evidence type="ECO:0000256" key="3">
    <source>
        <dbReference type="ARBA" id="ARBA00022801"/>
    </source>
</evidence>
<dbReference type="Pfam" id="PF01435">
    <property type="entry name" value="Peptidase_M48"/>
    <property type="match status" value="1"/>
</dbReference>
<dbReference type="GO" id="GO:0004222">
    <property type="term" value="F:metalloendopeptidase activity"/>
    <property type="evidence" value="ECO:0007669"/>
    <property type="project" value="InterPro"/>
</dbReference>
<dbReference type="AlphaFoldDB" id="W7HU53"/>
<keyword evidence="10" id="KW-1185">Reference proteome</keyword>
<dbReference type="InterPro" id="IPR001915">
    <property type="entry name" value="Peptidase_M48"/>
</dbReference>
<protein>
    <recommendedName>
        <fullName evidence="8">Peptidase M48 domain-containing protein</fullName>
    </recommendedName>
</protein>
<proteinExistence type="inferred from homology"/>
<evidence type="ECO:0000313" key="9">
    <source>
        <dbReference type="EMBL" id="EWC46969.1"/>
    </source>
</evidence>
<dbReference type="InterPro" id="IPR051156">
    <property type="entry name" value="Mito/Outer_Membr_Metalloprot"/>
</dbReference>
<dbReference type="PANTHER" id="PTHR22726">
    <property type="entry name" value="METALLOENDOPEPTIDASE OMA1"/>
    <property type="match status" value="1"/>
</dbReference>
<evidence type="ECO:0000256" key="1">
    <source>
        <dbReference type="ARBA" id="ARBA00022670"/>
    </source>
</evidence>
<organism evidence="9 10">
    <name type="scientific">Drechslerella stenobrocha 248</name>
    <dbReference type="NCBI Taxonomy" id="1043628"/>
    <lineage>
        <taxon>Eukaryota</taxon>
        <taxon>Fungi</taxon>
        <taxon>Dikarya</taxon>
        <taxon>Ascomycota</taxon>
        <taxon>Pezizomycotina</taxon>
        <taxon>Orbiliomycetes</taxon>
        <taxon>Orbiliales</taxon>
        <taxon>Orbiliaceae</taxon>
        <taxon>Drechslerella</taxon>
    </lineage>
</organism>
<dbReference type="GO" id="GO:0006515">
    <property type="term" value="P:protein quality control for misfolded or incompletely synthesized proteins"/>
    <property type="evidence" value="ECO:0007669"/>
    <property type="project" value="TreeGrafter"/>
</dbReference>
<dbReference type="EMBL" id="KI966413">
    <property type="protein sequence ID" value="EWC46969.1"/>
    <property type="molecule type" value="Genomic_DNA"/>
</dbReference>
<comment type="similarity">
    <text evidence="6">Belongs to the peptidase M48 family.</text>
</comment>
<evidence type="ECO:0000256" key="5">
    <source>
        <dbReference type="ARBA" id="ARBA00023049"/>
    </source>
</evidence>
<feature type="region of interest" description="Disordered" evidence="7">
    <location>
        <begin position="37"/>
        <end position="61"/>
    </location>
</feature>
<keyword evidence="4 6" id="KW-0862">Zinc</keyword>
<dbReference type="OrthoDB" id="7464992at2759"/>
<comment type="cofactor">
    <cofactor evidence="6">
        <name>Zn(2+)</name>
        <dbReference type="ChEBI" id="CHEBI:29105"/>
    </cofactor>
    <text evidence="6">Binds 1 zinc ion per subunit.</text>
</comment>
<name>W7HU53_9PEZI</name>
<evidence type="ECO:0000256" key="2">
    <source>
        <dbReference type="ARBA" id="ARBA00022723"/>
    </source>
</evidence>
<dbReference type="GO" id="GO:0034982">
    <property type="term" value="P:mitochondrial protein processing"/>
    <property type="evidence" value="ECO:0007669"/>
    <property type="project" value="TreeGrafter"/>
</dbReference>
<dbReference type="HOGENOM" id="CLU_029002_1_0_1"/>
<keyword evidence="5 6" id="KW-0482">Metalloprotease</keyword>
<evidence type="ECO:0000259" key="8">
    <source>
        <dbReference type="Pfam" id="PF01435"/>
    </source>
</evidence>
<keyword evidence="3 6" id="KW-0378">Hydrolase</keyword>
<evidence type="ECO:0000256" key="7">
    <source>
        <dbReference type="SAM" id="MobiDB-lite"/>
    </source>
</evidence>
<dbReference type="GO" id="GO:0005743">
    <property type="term" value="C:mitochondrial inner membrane"/>
    <property type="evidence" value="ECO:0007669"/>
    <property type="project" value="TreeGrafter"/>
</dbReference>
<feature type="compositionally biased region" description="Low complexity" evidence="7">
    <location>
        <begin position="37"/>
        <end position="60"/>
    </location>
</feature>
<evidence type="ECO:0000256" key="4">
    <source>
        <dbReference type="ARBA" id="ARBA00022833"/>
    </source>
</evidence>
<dbReference type="PANTHER" id="PTHR22726:SF1">
    <property type="entry name" value="METALLOENDOPEPTIDASE OMA1, MITOCHONDRIAL"/>
    <property type="match status" value="1"/>
</dbReference>
<evidence type="ECO:0000313" key="10">
    <source>
        <dbReference type="Proteomes" id="UP000024837"/>
    </source>
</evidence>